<dbReference type="SUPFAM" id="SSF56747">
    <property type="entry name" value="Prim-pol domain"/>
    <property type="match status" value="1"/>
</dbReference>
<comment type="function">
    <text evidence="13">RNA polymerase that catalyzes the synthesis of short RNA molecules used as primers for DNA polymerase during DNA replication.</text>
</comment>
<dbReference type="Pfam" id="PF01896">
    <property type="entry name" value="DNA_primase_S"/>
    <property type="match status" value="1"/>
</dbReference>
<evidence type="ECO:0000256" key="7">
    <source>
        <dbReference type="ARBA" id="ARBA00022723"/>
    </source>
</evidence>
<dbReference type="OrthoDB" id="31125at2157"/>
<evidence type="ECO:0000256" key="8">
    <source>
        <dbReference type="ARBA" id="ARBA00022842"/>
    </source>
</evidence>
<dbReference type="GO" id="GO:0006269">
    <property type="term" value="P:DNA replication, synthesis of primer"/>
    <property type="evidence" value="ECO:0007669"/>
    <property type="project" value="UniProtKB-UniRule"/>
</dbReference>
<name>G4RNU9_THETK</name>
<comment type="subunit">
    <text evidence="11">Heterodimer of a small subunit (PriS) and a large subunit (PriL).</text>
</comment>
<keyword evidence="4 11" id="KW-0808">Transferase</keyword>
<dbReference type="PaxDb" id="768679-TTX_0579"/>
<sequence>MAEAWLKALFRNHYRRATLSIPNIERREIGMLTMENVVLRHKSFPSIDELRRACISEPPLGLYYSVAYYERPDERDMEAKGWQGADLVFDIDGDHLDTESCRGMQLLNLKCLDDAREEALKLLDALRNELALNGEPVYSGHRGFHVHVRSKEVMDLTSAERRRLVDFLTARNLDLAKLETRVGKRTVKLYQEEPVGSLLRIFRGLHDGNYFIKIDEVVTTDVHRLIRAPGSLNNKTGFITLPLSQSDLERDAEYILNKAIAFTRGEVYVKLKERVGEVLGVRIDREQTVLPLYLAIYLYLQGKAEILDVEGGRRRG</sequence>
<comment type="similarity">
    <text evidence="1 11 12">Belongs to the eukaryotic-type primase small subunit family.</text>
</comment>
<dbReference type="GO" id="GO:0000428">
    <property type="term" value="C:DNA-directed RNA polymerase complex"/>
    <property type="evidence" value="ECO:0007669"/>
    <property type="project" value="UniProtKB-KW"/>
</dbReference>
<dbReference type="GO" id="GO:0003899">
    <property type="term" value="F:DNA-directed RNA polymerase activity"/>
    <property type="evidence" value="ECO:0007669"/>
    <property type="project" value="UniProtKB-UniRule"/>
</dbReference>
<dbReference type="HOGENOM" id="CLU_056123_0_0_2"/>
<dbReference type="RefSeq" id="WP_014126500.1">
    <property type="nucleotide sequence ID" value="NC_016070.1"/>
</dbReference>
<evidence type="ECO:0000313" key="15">
    <source>
        <dbReference type="Proteomes" id="UP000002654"/>
    </source>
</evidence>
<dbReference type="eggNOG" id="arCOG04110">
    <property type="taxonomic scope" value="Archaea"/>
</dbReference>
<dbReference type="KEGG" id="ttn:TTX_0579"/>
<dbReference type="PATRIC" id="fig|768679.9.peg.593"/>
<organism evidence="14 15">
    <name type="scientific">Thermoproteus tenax (strain ATCC 35583 / DSM 2078 / JCM 9277 / NBRC 100435 / Kra 1)</name>
    <dbReference type="NCBI Taxonomy" id="768679"/>
    <lineage>
        <taxon>Archaea</taxon>
        <taxon>Thermoproteota</taxon>
        <taxon>Thermoprotei</taxon>
        <taxon>Thermoproteales</taxon>
        <taxon>Thermoproteaceae</taxon>
        <taxon>Thermoproteus</taxon>
    </lineage>
</organism>
<keyword evidence="3 11" id="KW-0639">Primosome</keyword>
<feature type="active site" evidence="11">
    <location>
        <position position="90"/>
    </location>
</feature>
<keyword evidence="9 11" id="KW-0804">Transcription</keyword>
<dbReference type="STRING" id="768679.TTX_0579"/>
<comment type="function">
    <text evidence="11">Catalytic subunit of DNA primase, an RNA polymerase that catalyzes the synthesis of short RNA molecules used as primers for DNA polymerase during DNA replication. The small subunit contains the primase catalytic core and has DNA synthesis activity on its own. Binding to the large subunit stabilizes and modulates the activity, increasing the rate of DNA synthesis while decreasing the length of the DNA fragments, and conferring RNA synthesis capability. The DNA polymerase activity may enable DNA primase to also catalyze primer extension after primer synthesis. May also play a role in DNA repair.</text>
</comment>
<evidence type="ECO:0000256" key="11">
    <source>
        <dbReference type="HAMAP-Rule" id="MF_00700"/>
    </source>
</evidence>
<dbReference type="Gene3D" id="3.90.920.10">
    <property type="entry name" value="DNA primase, PRIM domain"/>
    <property type="match status" value="1"/>
</dbReference>
<feature type="active site" evidence="11">
    <location>
        <position position="215"/>
    </location>
</feature>
<dbReference type="InterPro" id="IPR023639">
    <property type="entry name" value="DNA_primase_ssu_PriS"/>
</dbReference>
<dbReference type="EMBL" id="FN869859">
    <property type="protein sequence ID" value="CCC81243.1"/>
    <property type="molecule type" value="Genomic_DNA"/>
</dbReference>
<keyword evidence="15" id="KW-1185">Reference proteome</keyword>
<keyword evidence="6 11" id="KW-0235">DNA replication</keyword>
<dbReference type="PANTHER" id="PTHR10536">
    <property type="entry name" value="DNA PRIMASE SMALL SUBUNIT"/>
    <property type="match status" value="1"/>
</dbReference>
<keyword evidence="7 11" id="KW-0479">Metal-binding</keyword>
<feature type="active site" evidence="11">
    <location>
        <position position="92"/>
    </location>
</feature>
<keyword evidence="10 11" id="KW-0464">Manganese</keyword>
<keyword evidence="8 11" id="KW-0460">Magnesium</keyword>
<evidence type="ECO:0000256" key="10">
    <source>
        <dbReference type="ARBA" id="ARBA00023211"/>
    </source>
</evidence>
<keyword evidence="5 11" id="KW-0548">Nucleotidyltransferase</keyword>
<dbReference type="CDD" id="cd04860">
    <property type="entry name" value="AE_Prim_S"/>
    <property type="match status" value="1"/>
</dbReference>
<evidence type="ECO:0000256" key="4">
    <source>
        <dbReference type="ARBA" id="ARBA00022679"/>
    </source>
</evidence>
<evidence type="ECO:0000256" key="13">
    <source>
        <dbReference type="RuleBase" id="RU004224"/>
    </source>
</evidence>
<evidence type="ECO:0000256" key="5">
    <source>
        <dbReference type="ARBA" id="ARBA00022695"/>
    </source>
</evidence>
<proteinExistence type="inferred from homology"/>
<evidence type="ECO:0000256" key="9">
    <source>
        <dbReference type="ARBA" id="ARBA00023163"/>
    </source>
</evidence>
<dbReference type="GeneID" id="11263579"/>
<dbReference type="GO" id="GO:0046872">
    <property type="term" value="F:metal ion binding"/>
    <property type="evidence" value="ECO:0007669"/>
    <property type="project" value="UniProtKB-KW"/>
</dbReference>
<dbReference type="Proteomes" id="UP000002654">
    <property type="component" value="Chromosome"/>
</dbReference>
<gene>
    <name evidence="11 14" type="primary">priS</name>
    <name evidence="14" type="ordered locus">TTX_0579</name>
</gene>
<protein>
    <recommendedName>
        <fullName evidence="11">DNA primase small subunit PriS</fullName>
        <ecNumber evidence="11">2.7.7.-</ecNumber>
    </recommendedName>
</protein>
<dbReference type="HAMAP" id="MF_00700">
    <property type="entry name" value="DNA_primase_sml_arc"/>
    <property type="match status" value="1"/>
</dbReference>
<reference evidence="14 15" key="1">
    <citation type="journal article" date="2011" name="PLoS ONE">
        <title>The complete genome sequence of Thermoproteus tenax: a physiologically versatile member of the Crenarchaeota.</title>
        <authorList>
            <person name="Siebers B."/>
            <person name="Zaparty M."/>
            <person name="Raddatz G."/>
            <person name="Tjaden B."/>
            <person name="Albers S.V."/>
            <person name="Bell S.D."/>
            <person name="Blombach F."/>
            <person name="Kletzin A."/>
            <person name="Kyrpides N."/>
            <person name="Lanz C."/>
            <person name="Plagens A."/>
            <person name="Rampp M."/>
            <person name="Rosinus A."/>
            <person name="von Jan M."/>
            <person name="Makarova K.S."/>
            <person name="Klenk H.P."/>
            <person name="Schuster S.C."/>
            <person name="Hensel R."/>
        </authorList>
    </citation>
    <scope>NUCLEOTIDE SEQUENCE [LARGE SCALE GENOMIC DNA]</scope>
    <source>
        <strain evidence="15">ATCC 35583 / DSM 2078 / JCM 9277 / NBRC 100435 / Kra 1</strain>
    </source>
</reference>
<dbReference type="AlphaFoldDB" id="G4RNU9"/>
<evidence type="ECO:0000256" key="12">
    <source>
        <dbReference type="RuleBase" id="RU003514"/>
    </source>
</evidence>
<evidence type="ECO:0000256" key="1">
    <source>
        <dbReference type="ARBA" id="ARBA00009762"/>
    </source>
</evidence>
<dbReference type="GO" id="GO:1990077">
    <property type="term" value="C:primosome complex"/>
    <property type="evidence" value="ECO:0007669"/>
    <property type="project" value="UniProtKB-KW"/>
</dbReference>
<comment type="cofactor">
    <cofactor evidence="11">
        <name>Mg(2+)</name>
        <dbReference type="ChEBI" id="CHEBI:18420"/>
    </cofactor>
    <cofactor evidence="11">
        <name>Mn(2+)</name>
        <dbReference type="ChEBI" id="CHEBI:29035"/>
    </cofactor>
</comment>
<dbReference type="InterPro" id="IPR002755">
    <property type="entry name" value="DNA_primase_S"/>
</dbReference>
<evidence type="ECO:0000256" key="2">
    <source>
        <dbReference type="ARBA" id="ARBA00022478"/>
    </source>
</evidence>
<evidence type="ECO:0000313" key="14">
    <source>
        <dbReference type="EMBL" id="CCC81243.1"/>
    </source>
</evidence>
<dbReference type="InterPro" id="IPR014052">
    <property type="entry name" value="DNA_primase_ssu_euk/arc"/>
</dbReference>
<evidence type="ECO:0000256" key="6">
    <source>
        <dbReference type="ARBA" id="ARBA00022705"/>
    </source>
</evidence>
<accession>G4RNU9</accession>
<keyword evidence="2 11" id="KW-0240">DNA-directed RNA polymerase</keyword>
<dbReference type="EC" id="2.7.7.-" evidence="11"/>
<evidence type="ECO:0000256" key="3">
    <source>
        <dbReference type="ARBA" id="ARBA00022515"/>
    </source>
</evidence>